<evidence type="ECO:0000313" key="14">
    <source>
        <dbReference type="Proteomes" id="UP001304847"/>
    </source>
</evidence>
<reference evidence="12" key="5">
    <citation type="submission" date="2023-03" db="EMBL/GenBank/DDBJ databases">
        <title>Aeromonas caviae strain AC1520.</title>
        <authorList>
            <person name="Xie T."/>
            <person name="Zhang Q."/>
            <person name="Deng J."/>
            <person name="Li X."/>
        </authorList>
    </citation>
    <scope>NUCLEOTIDE SEQUENCE</scope>
    <source>
        <strain evidence="12">AC1520</strain>
    </source>
</reference>
<dbReference type="EMBL" id="CP110176">
    <property type="protein sequence ID" value="UZC87949.1"/>
    <property type="molecule type" value="Genomic_DNA"/>
</dbReference>
<evidence type="ECO:0000313" key="7">
    <source>
        <dbReference type="EMBL" id="MDH1898167.1"/>
    </source>
</evidence>
<dbReference type="Proteomes" id="UP001163285">
    <property type="component" value="Chromosome"/>
</dbReference>
<dbReference type="EMBL" id="JAWZVU010000297">
    <property type="protein sequence ID" value="MDX7723452.1"/>
    <property type="molecule type" value="Genomic_DNA"/>
</dbReference>
<keyword evidence="1" id="KW-1133">Transmembrane helix</keyword>
<feature type="transmembrane region" description="Helical" evidence="1">
    <location>
        <begin position="48"/>
        <end position="73"/>
    </location>
</feature>
<dbReference type="Proteomes" id="UP001304847">
    <property type="component" value="Unassembled WGS sequence"/>
</dbReference>
<reference evidence="10" key="2">
    <citation type="submission" date="2020-12" db="EMBL/GenBank/DDBJ databases">
        <title>GES Beta-lactamases isolated from hospital effluents in Brazil.</title>
        <authorList>
            <person name="Conte D."/>
            <person name="Mesa D."/>
            <person name="Palmeiro J.K."/>
            <person name="Dalla-Costa L.M."/>
        </authorList>
    </citation>
    <scope>NUCLEOTIDE SEQUENCE [LARGE SCALE GENOMIC DNA]</scope>
    <source>
        <strain evidence="10">Aero21</strain>
    </source>
</reference>
<evidence type="ECO:0000313" key="8">
    <source>
        <dbReference type="EMBL" id="MDX7723452.1"/>
    </source>
</evidence>
<dbReference type="OrthoDB" id="5291921at2"/>
<reference evidence="11" key="6">
    <citation type="submission" date="2023-04" db="EMBL/GenBank/DDBJ databases">
        <title>Whole Genome Sequence of Multi-drug resistant Aeromonas caviae as a gut pathogen in newborn.</title>
        <authorList>
            <person name="Jadhav S.V."/>
            <person name="Saroj S.D."/>
            <person name="Saha U.B."/>
            <person name="Sen S."/>
            <person name="Kher A."/>
        </authorList>
    </citation>
    <scope>NUCLEOTIDE SEQUENCE</scope>
    <source>
        <strain evidence="11">SVJ23</strain>
    </source>
</reference>
<dbReference type="InterPro" id="IPR007498">
    <property type="entry name" value="PqiA-like"/>
</dbReference>
<dbReference type="EMBL" id="JAOCIZ010000008">
    <property type="protein sequence ID" value="MDH1504081.1"/>
    <property type="molecule type" value="Genomic_DNA"/>
</dbReference>
<dbReference type="Pfam" id="PF04403">
    <property type="entry name" value="PqiA"/>
    <property type="match status" value="1"/>
</dbReference>
<protein>
    <submittedName>
        <fullName evidence="6">Paraquat-inducible protein A</fullName>
    </submittedName>
</protein>
<reference evidence="6" key="4">
    <citation type="submission" date="2022-09" db="EMBL/GenBank/DDBJ databases">
        <title>Intensive care unit water sources are persistently colonized with multi-drug resistant bacteria and are the site of extensive horizontal gene transfer of antibiotic resistance genes.</title>
        <authorList>
            <person name="Diorio-Toth L."/>
        </authorList>
    </citation>
    <scope>NUCLEOTIDE SEQUENCE</scope>
    <source>
        <strain evidence="6">GD03710</strain>
        <strain evidence="7">GD03796</strain>
    </source>
</reference>
<keyword evidence="1" id="KW-0812">Transmembrane</keyword>
<dbReference type="Proteomes" id="UP000886934">
    <property type="component" value="Unassembled WGS sequence"/>
</dbReference>
<organism evidence="6 13">
    <name type="scientific">Aeromonas caviae</name>
    <name type="common">Aeromonas punctata</name>
    <dbReference type="NCBI Taxonomy" id="648"/>
    <lineage>
        <taxon>Bacteria</taxon>
        <taxon>Pseudomonadati</taxon>
        <taxon>Pseudomonadota</taxon>
        <taxon>Gammaproteobacteria</taxon>
        <taxon>Aeromonadales</taxon>
        <taxon>Aeromonadaceae</taxon>
        <taxon>Aeromonas</taxon>
    </lineage>
</organism>
<dbReference type="EMBL" id="BPNL01000087">
    <property type="protein sequence ID" value="GJA56690.1"/>
    <property type="molecule type" value="Genomic_DNA"/>
</dbReference>
<dbReference type="EMBL" id="CP120942">
    <property type="protein sequence ID" value="WFF99873.1"/>
    <property type="molecule type" value="Genomic_DNA"/>
</dbReference>
<dbReference type="EMBL" id="CP025706">
    <property type="protein sequence ID" value="AXB06775.1"/>
    <property type="molecule type" value="Genomic_DNA"/>
</dbReference>
<reference evidence="3" key="3">
    <citation type="submission" date="2021-07" db="EMBL/GenBank/DDBJ databases">
        <title>Draft genome sequence of carbapenem-resistant Aeromonas spp. in Japan.</title>
        <authorList>
            <person name="Maehana S."/>
            <person name="Suzuki M."/>
            <person name="Kitasato H."/>
        </authorList>
    </citation>
    <scope>NUCLEOTIDE SEQUENCE</scope>
    <source>
        <strain evidence="3">KAM343</strain>
        <strain evidence="4">KAM348</strain>
        <strain evidence="5">KAM351</strain>
    </source>
</reference>
<gene>
    <name evidence="2" type="ORF">C1C91_18965</name>
    <name evidence="10" type="ORF">JC965_22445</name>
    <name evidence="3" type="ORF">KAM343_10470</name>
    <name evidence="4" type="ORF">KAM348_41130</name>
    <name evidence="5" type="ORF">KAM351_24360</name>
    <name evidence="7" type="ORF">N5I07_11390</name>
    <name evidence="6" type="ORF">N5I20_03245</name>
    <name evidence="11" type="ORF">OJY61_08560</name>
    <name evidence="12" type="ORF">P5S46_09975</name>
    <name evidence="8" type="ORF">SJS77_24050</name>
    <name evidence="9" type="ORF">VCX44_22915</name>
</gene>
<dbReference type="Proteomes" id="UP000887009">
    <property type="component" value="Unassembled WGS sequence"/>
</dbReference>
<sequence length="214" mass="24126">MSDPHSVIVCPACDLLIERKLLPLRRHAHCPRCHQHLYGRYAFRPSQLMALTITGFLLLPSAFFEPLIYLRLAGVNSDANLIKGIMMLYAESELWVATLVLWCAVLAPTGLLLGIFALASGLAKRWHLLAWTLKAVEVFRHWAMLEVYIVSLLVALFKLIDIADVRLGGGLLSLGCLMLLNMTLLILFDPAPYWERIPLQHASREPDHVPDQRP</sequence>
<dbReference type="GeneID" id="48822439"/>
<evidence type="ECO:0000313" key="10">
    <source>
        <dbReference type="EMBL" id="QQA60715.1"/>
    </source>
</evidence>
<dbReference type="EMBL" id="BPNN01000034">
    <property type="protein sequence ID" value="GJA63825.1"/>
    <property type="molecule type" value="Genomic_DNA"/>
</dbReference>
<accession>A0A081LQ85</accession>
<dbReference type="AlphaFoldDB" id="A0A081LQ85"/>
<keyword evidence="14" id="KW-1185">Reference proteome</keyword>
<dbReference type="EMBL" id="JAOCFT010000001">
    <property type="protein sequence ID" value="MDH1898167.1"/>
    <property type="molecule type" value="Genomic_DNA"/>
</dbReference>
<name>A0A081LQ85_AERCA</name>
<dbReference type="Proteomes" id="UP001218423">
    <property type="component" value="Chromosome"/>
</dbReference>
<dbReference type="Proteomes" id="UP000886939">
    <property type="component" value="Unassembled WGS sequence"/>
</dbReference>
<dbReference type="Proteomes" id="UP001160758">
    <property type="component" value="Unassembled WGS sequence"/>
</dbReference>
<evidence type="ECO:0000313" key="12">
    <source>
        <dbReference type="EMBL" id="WFF99873.1"/>
    </source>
</evidence>
<evidence type="ECO:0000313" key="13">
    <source>
        <dbReference type="Proteomes" id="UP001161704"/>
    </source>
</evidence>
<reference evidence="8" key="7">
    <citation type="submission" date="2023-11" db="EMBL/GenBank/DDBJ databases">
        <title>WGS of Aeromonas in Northern Israel.</title>
        <authorList>
            <person name="Hershko Y."/>
        </authorList>
    </citation>
    <scope>NUCLEOTIDE SEQUENCE</scope>
    <source>
        <strain evidence="8">77416</strain>
    </source>
</reference>
<reference evidence="9 14" key="8">
    <citation type="submission" date="2023-12" db="EMBL/GenBank/DDBJ databases">
        <title>Characterization of antibiotic resistance in Aeromonas spp. in hospital effluent.</title>
        <authorList>
            <person name="Negoseki B.R.S."/>
            <person name="Krul D."/>
            <person name="Siqueira A.C."/>
            <person name="Almeida M."/>
            <person name="Mesa D."/>
            <person name="Conte D."/>
            <person name="Dalla-Costa L.M."/>
        </authorList>
    </citation>
    <scope>NUCLEOTIDE SEQUENCE [LARGE SCALE GENOMIC DNA]</scope>
    <source>
        <strain evidence="9 14">36v</strain>
    </source>
</reference>
<evidence type="ECO:0000313" key="3">
    <source>
        <dbReference type="EMBL" id="GJA40251.1"/>
    </source>
</evidence>
<dbReference type="RefSeq" id="WP_010674754.1">
    <property type="nucleotide sequence ID" value="NZ_AP019195.1"/>
</dbReference>
<evidence type="ECO:0000256" key="1">
    <source>
        <dbReference type="SAM" id="Phobius"/>
    </source>
</evidence>
<proteinExistence type="predicted"/>
<dbReference type="Proteomes" id="UP000266778">
    <property type="component" value="Chromosome"/>
</dbReference>
<dbReference type="Proteomes" id="UP001277183">
    <property type="component" value="Unassembled WGS sequence"/>
</dbReference>
<feature type="transmembrane region" description="Helical" evidence="1">
    <location>
        <begin position="139"/>
        <end position="160"/>
    </location>
</feature>
<reference evidence="2" key="1">
    <citation type="journal article" date="2019" name="J Environ">
        <title>Genetic characterization and potential molecular dissemination mechanism of tet (31) gene in Aeromonas caviae from an oxytetracycline wastewater treatment system.</title>
        <authorList>
            <person name="Shi Y."/>
            <person name="Tian Z."/>
            <person name="Leclercq S.O."/>
            <person name="Zhang H."/>
            <person name="Yang M."/>
            <person name="Zhang Y."/>
        </authorList>
    </citation>
    <scope>NUCLEOTIDE SEQUENCE</scope>
    <source>
        <strain evidence="2">T25-39</strain>
    </source>
</reference>
<dbReference type="EMBL" id="CP065937">
    <property type="protein sequence ID" value="QQA60715.1"/>
    <property type="molecule type" value="Genomic_DNA"/>
</dbReference>
<evidence type="ECO:0000313" key="9">
    <source>
        <dbReference type="EMBL" id="MEA9438570.1"/>
    </source>
</evidence>
<feature type="transmembrane region" description="Helical" evidence="1">
    <location>
        <begin position="167"/>
        <end position="188"/>
    </location>
</feature>
<evidence type="ECO:0000313" key="2">
    <source>
        <dbReference type="EMBL" id="AXB06775.1"/>
    </source>
</evidence>
<dbReference type="Proteomes" id="UP001161704">
    <property type="component" value="Unassembled WGS sequence"/>
</dbReference>
<evidence type="ECO:0000313" key="5">
    <source>
        <dbReference type="EMBL" id="GJA63825.1"/>
    </source>
</evidence>
<evidence type="ECO:0000313" key="6">
    <source>
        <dbReference type="EMBL" id="MDH1504081.1"/>
    </source>
</evidence>
<evidence type="ECO:0000313" key="4">
    <source>
        <dbReference type="EMBL" id="GJA56690.1"/>
    </source>
</evidence>
<dbReference type="EMBL" id="BPNI01000012">
    <property type="protein sequence ID" value="GJA40251.1"/>
    <property type="molecule type" value="Genomic_DNA"/>
</dbReference>
<evidence type="ECO:0000313" key="11">
    <source>
        <dbReference type="EMBL" id="UZC87949.1"/>
    </source>
</evidence>
<feature type="transmembrane region" description="Helical" evidence="1">
    <location>
        <begin position="94"/>
        <end position="119"/>
    </location>
</feature>
<keyword evidence="1" id="KW-0472">Membrane</keyword>
<dbReference type="EMBL" id="JAYGOJ010000229">
    <property type="protein sequence ID" value="MEA9438570.1"/>
    <property type="molecule type" value="Genomic_DNA"/>
</dbReference>
<dbReference type="KEGG" id="acav:VI35_10870"/>